<reference evidence="1" key="1">
    <citation type="journal article" date="2015" name="Nature">
        <title>Complex archaea that bridge the gap between prokaryotes and eukaryotes.</title>
        <authorList>
            <person name="Spang A."/>
            <person name="Saw J.H."/>
            <person name="Jorgensen S.L."/>
            <person name="Zaremba-Niedzwiedzka K."/>
            <person name="Martijn J."/>
            <person name="Lind A.E."/>
            <person name="van Eijk R."/>
            <person name="Schleper C."/>
            <person name="Guy L."/>
            <person name="Ettema T.J."/>
        </authorList>
    </citation>
    <scope>NUCLEOTIDE SEQUENCE</scope>
</reference>
<dbReference type="EMBL" id="LAZR01013763">
    <property type="protein sequence ID" value="KKM20458.1"/>
    <property type="molecule type" value="Genomic_DNA"/>
</dbReference>
<protein>
    <submittedName>
        <fullName evidence="1">Uncharacterized protein</fullName>
    </submittedName>
</protein>
<dbReference type="AlphaFoldDB" id="A0A0F9KE90"/>
<gene>
    <name evidence="1" type="ORF">LCGC14_1645290</name>
</gene>
<sequence>DKEHAQVLYGKIDELYDDINKKFSITLEKVKKLKVDIMKSIIEKDYEELNKIAEIAQELKSKFGS</sequence>
<name>A0A0F9KE90_9ZZZZ</name>
<organism evidence="1">
    <name type="scientific">marine sediment metagenome</name>
    <dbReference type="NCBI Taxonomy" id="412755"/>
    <lineage>
        <taxon>unclassified sequences</taxon>
        <taxon>metagenomes</taxon>
        <taxon>ecological metagenomes</taxon>
    </lineage>
</organism>
<evidence type="ECO:0000313" key="1">
    <source>
        <dbReference type="EMBL" id="KKM20458.1"/>
    </source>
</evidence>
<proteinExistence type="predicted"/>
<comment type="caution">
    <text evidence="1">The sequence shown here is derived from an EMBL/GenBank/DDBJ whole genome shotgun (WGS) entry which is preliminary data.</text>
</comment>
<feature type="non-terminal residue" evidence="1">
    <location>
        <position position="1"/>
    </location>
</feature>
<accession>A0A0F9KE90</accession>